<dbReference type="Gene3D" id="3.65.10.10">
    <property type="entry name" value="Enolpyruvate transferase domain"/>
    <property type="match status" value="2"/>
</dbReference>
<dbReference type="Proteomes" id="UP000320623">
    <property type="component" value="Unassembled WGS sequence"/>
</dbReference>
<evidence type="ECO:0000256" key="4">
    <source>
        <dbReference type="ARBA" id="ARBA00022490"/>
    </source>
</evidence>
<dbReference type="CDD" id="cd01556">
    <property type="entry name" value="EPSP_synthase"/>
    <property type="match status" value="1"/>
</dbReference>
<feature type="binding site" evidence="9">
    <location>
        <position position="118"/>
    </location>
    <ligand>
        <name>phosphoenolpyruvate</name>
        <dbReference type="ChEBI" id="CHEBI:58702"/>
    </ligand>
</feature>
<comment type="subcellular location">
    <subcellularLocation>
        <location evidence="9">Cytoplasm</location>
    </subcellularLocation>
</comment>
<dbReference type="STRING" id="1643428.GCA_001442855_01271"/>
<protein>
    <recommendedName>
        <fullName evidence="9">3-phosphoshikimate 1-carboxyvinyltransferase</fullName>
        <ecNumber evidence="9">2.5.1.19</ecNumber>
    </recommendedName>
    <alternativeName>
        <fullName evidence="9">5-enolpyruvylshikimate-3-phosphate synthase</fullName>
        <shortName evidence="9">EPSP synthase</shortName>
        <shortName evidence="9">EPSPS</shortName>
    </alternativeName>
</protein>
<dbReference type="EMBL" id="FAOO01000008">
    <property type="protein sequence ID" value="CUU05668.1"/>
    <property type="molecule type" value="Genomic_DNA"/>
</dbReference>
<feature type="binding site" evidence="9">
    <location>
        <position position="344"/>
    </location>
    <ligand>
        <name>phosphoenolpyruvate</name>
        <dbReference type="ChEBI" id="CHEBI:58702"/>
    </ligand>
</feature>
<dbReference type="PANTHER" id="PTHR21090">
    <property type="entry name" value="AROM/DEHYDROQUINATE SYNTHASE"/>
    <property type="match status" value="1"/>
</dbReference>
<feature type="binding site" evidence="9">
    <location>
        <position position="313"/>
    </location>
    <ligand>
        <name>3-phosphoshikimate</name>
        <dbReference type="ChEBI" id="CHEBI:145989"/>
    </ligand>
</feature>
<dbReference type="UniPathway" id="UPA00053">
    <property type="reaction ID" value="UER00089"/>
</dbReference>
<evidence type="ECO:0000313" key="11">
    <source>
        <dbReference type="EMBL" id="CUU05668.1"/>
    </source>
</evidence>
<evidence type="ECO:0000256" key="3">
    <source>
        <dbReference type="ARBA" id="ARBA00009948"/>
    </source>
</evidence>
<feature type="binding site" evidence="9">
    <location>
        <position position="24"/>
    </location>
    <ligand>
        <name>3-phosphoshikimate</name>
        <dbReference type="ChEBI" id="CHEBI:145989"/>
    </ligand>
</feature>
<dbReference type="InterPro" id="IPR001986">
    <property type="entry name" value="Enolpyruvate_Tfrase_dom"/>
</dbReference>
<proteinExistence type="inferred from homology"/>
<accession>A0A0S4N379</accession>
<keyword evidence="5 9" id="KW-0028">Amino-acid biosynthesis</keyword>
<feature type="binding site" evidence="9">
    <location>
        <position position="163"/>
    </location>
    <ligand>
        <name>3-phosphoshikimate</name>
        <dbReference type="ChEBI" id="CHEBI:145989"/>
    </ligand>
</feature>
<keyword evidence="4 9" id="KW-0963">Cytoplasm</keyword>
<evidence type="ECO:0000256" key="9">
    <source>
        <dbReference type="HAMAP-Rule" id="MF_00210"/>
    </source>
</evidence>
<dbReference type="GO" id="GO:0005737">
    <property type="term" value="C:cytoplasm"/>
    <property type="evidence" value="ECO:0007669"/>
    <property type="project" value="UniProtKB-SubCell"/>
</dbReference>
<dbReference type="GO" id="GO:0009073">
    <property type="term" value="P:aromatic amino acid family biosynthetic process"/>
    <property type="evidence" value="ECO:0007669"/>
    <property type="project" value="UniProtKB-KW"/>
</dbReference>
<evidence type="ECO:0000256" key="2">
    <source>
        <dbReference type="ARBA" id="ARBA00004811"/>
    </source>
</evidence>
<keyword evidence="7 9" id="KW-0057">Aromatic amino acid biosynthesis</keyword>
<dbReference type="SUPFAM" id="SSF55205">
    <property type="entry name" value="EPT/RTPC-like"/>
    <property type="match status" value="1"/>
</dbReference>
<comment type="subunit">
    <text evidence="9">Monomer.</text>
</comment>
<dbReference type="RefSeq" id="WP_140945043.1">
    <property type="nucleotide sequence ID" value="NZ_FAOO01000008.1"/>
</dbReference>
<feature type="binding site" evidence="9">
    <location>
        <position position="386"/>
    </location>
    <ligand>
        <name>phosphoenolpyruvate</name>
        <dbReference type="ChEBI" id="CHEBI:58702"/>
    </ligand>
</feature>
<evidence type="ECO:0000256" key="1">
    <source>
        <dbReference type="ARBA" id="ARBA00002174"/>
    </source>
</evidence>
<feature type="binding site" evidence="9">
    <location>
        <position position="165"/>
    </location>
    <ligand>
        <name>phosphoenolpyruvate</name>
        <dbReference type="ChEBI" id="CHEBI:58702"/>
    </ligand>
</feature>
<feature type="binding site" evidence="9">
    <location>
        <position position="20"/>
    </location>
    <ligand>
        <name>3-phosphoshikimate</name>
        <dbReference type="ChEBI" id="CHEBI:145989"/>
    </ligand>
</feature>
<feature type="binding site" evidence="9">
    <location>
        <position position="19"/>
    </location>
    <ligand>
        <name>phosphoenolpyruvate</name>
        <dbReference type="ChEBI" id="CHEBI:58702"/>
    </ligand>
</feature>
<dbReference type="AlphaFoldDB" id="A0A0S4N379"/>
<evidence type="ECO:0000256" key="5">
    <source>
        <dbReference type="ARBA" id="ARBA00022605"/>
    </source>
</evidence>
<dbReference type="InterPro" id="IPR013792">
    <property type="entry name" value="RNA3'P_cycl/enolpyr_Trfase_a/b"/>
</dbReference>
<evidence type="ECO:0000256" key="6">
    <source>
        <dbReference type="ARBA" id="ARBA00022679"/>
    </source>
</evidence>
<evidence type="ECO:0000256" key="7">
    <source>
        <dbReference type="ARBA" id="ARBA00023141"/>
    </source>
</evidence>
<evidence type="ECO:0000259" key="10">
    <source>
        <dbReference type="Pfam" id="PF00275"/>
    </source>
</evidence>
<comment type="function">
    <text evidence="1 9">Catalyzes the transfer of the enolpyruvyl moiety of phosphoenolpyruvate (PEP) to the 5-hydroxyl of shikimate-3-phosphate (S3P) to produce enolpyruvyl shikimate-3-phosphate and inorganic phosphate.</text>
</comment>
<feature type="binding site" evidence="9">
    <location>
        <position position="165"/>
    </location>
    <ligand>
        <name>3-phosphoshikimate</name>
        <dbReference type="ChEBI" id="CHEBI:145989"/>
    </ligand>
</feature>
<feature type="binding site" evidence="9">
    <location>
        <position position="340"/>
    </location>
    <ligand>
        <name>3-phosphoshikimate</name>
        <dbReference type="ChEBI" id="CHEBI:145989"/>
    </ligand>
</feature>
<organism evidence="11 12">
    <name type="scientific">Candidatus Thermokryptus mobilis</name>
    <dbReference type="NCBI Taxonomy" id="1643428"/>
    <lineage>
        <taxon>Bacteria</taxon>
        <taxon>Pseudomonadati</taxon>
        <taxon>Candidatus Kryptoniota</taxon>
        <taxon>Candidatus Thermokryptus</taxon>
    </lineage>
</organism>
<dbReference type="FunFam" id="3.65.10.10:FF:000005">
    <property type="entry name" value="3-phosphoshikimate 1-carboxyvinyltransferase"/>
    <property type="match status" value="1"/>
</dbReference>
<dbReference type="FunFam" id="3.65.10.10:FF:000006">
    <property type="entry name" value="3-phosphoshikimate 1-carboxyvinyltransferase"/>
    <property type="match status" value="1"/>
</dbReference>
<feature type="binding site" evidence="9">
    <location>
        <position position="90"/>
    </location>
    <ligand>
        <name>phosphoenolpyruvate</name>
        <dbReference type="ChEBI" id="CHEBI:58702"/>
    </ligand>
</feature>
<keyword evidence="12" id="KW-1185">Reference proteome</keyword>
<reference evidence="12" key="1">
    <citation type="submission" date="2015-11" db="EMBL/GenBank/DDBJ databases">
        <authorList>
            <person name="Varghese N."/>
        </authorList>
    </citation>
    <scope>NUCLEOTIDE SEQUENCE [LARGE SCALE GENOMIC DNA]</scope>
</reference>
<name>A0A0S4N379_9BACT</name>
<evidence type="ECO:0000256" key="8">
    <source>
        <dbReference type="ARBA" id="ARBA00044633"/>
    </source>
</evidence>
<dbReference type="PANTHER" id="PTHR21090:SF5">
    <property type="entry name" value="PENTAFUNCTIONAL AROM POLYPEPTIDE"/>
    <property type="match status" value="1"/>
</dbReference>
<feature type="domain" description="Enolpyruvate transferase" evidence="10">
    <location>
        <begin position="4"/>
        <end position="421"/>
    </location>
</feature>
<dbReference type="GO" id="GO:0003866">
    <property type="term" value="F:3-phosphoshikimate 1-carboxyvinyltransferase activity"/>
    <property type="evidence" value="ECO:0007669"/>
    <property type="project" value="UniProtKB-UniRule"/>
</dbReference>
<dbReference type="PROSITE" id="PS00885">
    <property type="entry name" value="EPSP_SYNTHASE_2"/>
    <property type="match status" value="1"/>
</dbReference>
<dbReference type="GO" id="GO:0009423">
    <property type="term" value="P:chorismate biosynthetic process"/>
    <property type="evidence" value="ECO:0007669"/>
    <property type="project" value="UniProtKB-UniRule"/>
</dbReference>
<dbReference type="InterPro" id="IPR036968">
    <property type="entry name" value="Enolpyruvate_Tfrase_sf"/>
</dbReference>
<dbReference type="InterPro" id="IPR006264">
    <property type="entry name" value="EPSP_synthase"/>
</dbReference>
<sequence>MKITKVNKIKGIVYPPGDKSISHRVALISALSDGENTIENFLFAGDTNKTLECLQKLGVEIEIGEKLKIKGKGIKKLSPPHSILDAGNSGTTIRLLAGILAGQKFDSEITGDDSLRKRPMRRIVKPLQMMEAKIEPTEEGTAPLKIYGVDSLNPIEYEPEIPSAQVKSCLIFAGLHADGKTKIIERIPTRDHTERLLGLKAHFENGKKIIEVEGGKRIEPANYIIPNDISSAAFFIVAGVIIPNSNIRIKNVTLNPTRTAFIEILRQMGADIETENVKEVMGEPIGDVIVKSKKEVNLKNLTLSGDVIPGVIDEIPILSIAGAIGEGKFEVRDASELRKKESDRIKAIVENLRAMGLDVEEYEDGFAFEGKNKLKGALIKTFNDHRIAMAFSIAGLIAEGETVIDNPDCVKISFPNFFKILSSVVNF</sequence>
<dbReference type="NCBIfam" id="TIGR01356">
    <property type="entry name" value="aroA"/>
    <property type="match status" value="1"/>
</dbReference>
<feature type="active site" description="Proton acceptor" evidence="9">
    <location>
        <position position="313"/>
    </location>
</feature>
<comment type="similarity">
    <text evidence="3 9">Belongs to the EPSP synthase family.</text>
</comment>
<dbReference type="GO" id="GO:0008652">
    <property type="term" value="P:amino acid biosynthetic process"/>
    <property type="evidence" value="ECO:0007669"/>
    <property type="project" value="UniProtKB-KW"/>
</dbReference>
<dbReference type="InterPro" id="IPR023193">
    <property type="entry name" value="EPSP_synthase_CS"/>
</dbReference>
<dbReference type="OrthoDB" id="9809920at2"/>
<feature type="binding site" evidence="9">
    <location>
        <position position="19"/>
    </location>
    <ligand>
        <name>3-phosphoshikimate</name>
        <dbReference type="ChEBI" id="CHEBI:145989"/>
    </ligand>
</feature>
<dbReference type="PIRSF" id="PIRSF000505">
    <property type="entry name" value="EPSPS"/>
    <property type="match status" value="1"/>
</dbReference>
<dbReference type="PROSITE" id="PS00104">
    <property type="entry name" value="EPSP_SYNTHASE_1"/>
    <property type="match status" value="1"/>
</dbReference>
<keyword evidence="6 9" id="KW-0808">Transferase</keyword>
<dbReference type="EC" id="2.5.1.19" evidence="9"/>
<comment type="catalytic activity">
    <reaction evidence="8">
        <text>3-phosphoshikimate + phosphoenolpyruvate = 5-O-(1-carboxyvinyl)-3-phosphoshikimate + phosphate</text>
        <dbReference type="Rhea" id="RHEA:21256"/>
        <dbReference type="ChEBI" id="CHEBI:43474"/>
        <dbReference type="ChEBI" id="CHEBI:57701"/>
        <dbReference type="ChEBI" id="CHEBI:58702"/>
        <dbReference type="ChEBI" id="CHEBI:145989"/>
        <dbReference type="EC" id="2.5.1.19"/>
    </reaction>
    <physiologicalReaction direction="left-to-right" evidence="8">
        <dbReference type="Rhea" id="RHEA:21257"/>
    </physiologicalReaction>
</comment>
<comment type="pathway">
    <text evidence="2 9">Metabolic intermediate biosynthesis; chorismate biosynthesis; chorismate from D-erythrose 4-phosphate and phosphoenolpyruvate: step 6/7.</text>
</comment>
<evidence type="ECO:0000313" key="12">
    <source>
        <dbReference type="Proteomes" id="UP000320623"/>
    </source>
</evidence>
<dbReference type="HAMAP" id="MF_00210">
    <property type="entry name" value="EPSP_synth"/>
    <property type="match status" value="1"/>
</dbReference>
<gene>
    <name evidence="9" type="primary">aroA</name>
    <name evidence="11" type="ORF">JGI1_01299</name>
</gene>
<comment type="caution">
    <text evidence="9">Lacks conserved residue(s) required for the propagation of feature annotation.</text>
</comment>
<dbReference type="Pfam" id="PF00275">
    <property type="entry name" value="EPSP_synthase"/>
    <property type="match status" value="1"/>
</dbReference>